<keyword evidence="2" id="KW-1185">Reference proteome</keyword>
<dbReference type="RefSeq" id="WP_177201607.1">
    <property type="nucleotide sequence ID" value="NZ_FOXO01000007.1"/>
</dbReference>
<dbReference type="EMBL" id="FOXO01000007">
    <property type="protein sequence ID" value="SFP75561.1"/>
    <property type="molecule type" value="Genomic_DNA"/>
</dbReference>
<reference evidence="2" key="1">
    <citation type="submission" date="2016-10" db="EMBL/GenBank/DDBJ databases">
        <authorList>
            <person name="Varghese N."/>
            <person name="Submissions S."/>
        </authorList>
    </citation>
    <scope>NUCLEOTIDE SEQUENCE [LARGE SCALE GENOMIC DNA]</scope>
    <source>
        <strain evidence="2">P18</strain>
    </source>
</reference>
<sequence length="56" mass="6616">MFGKSSKDIYVNKETTPISVSGANDNPYMQEMLRNEEKRRVKHGDDIYYRQNGYIK</sequence>
<evidence type="ECO:0000313" key="1">
    <source>
        <dbReference type="EMBL" id="SFP75561.1"/>
    </source>
</evidence>
<organism evidence="1 2">
    <name type="scientific">Butyrivibrio proteoclasticus</name>
    <dbReference type="NCBI Taxonomy" id="43305"/>
    <lineage>
        <taxon>Bacteria</taxon>
        <taxon>Bacillati</taxon>
        <taxon>Bacillota</taxon>
        <taxon>Clostridia</taxon>
        <taxon>Lachnospirales</taxon>
        <taxon>Lachnospiraceae</taxon>
        <taxon>Butyrivibrio</taxon>
    </lineage>
</organism>
<proteinExistence type="predicted"/>
<accession>A0A1I5SY33</accession>
<protein>
    <submittedName>
        <fullName evidence="1">Uncharacterized protein</fullName>
    </submittedName>
</protein>
<dbReference type="Proteomes" id="UP000182624">
    <property type="component" value="Unassembled WGS sequence"/>
</dbReference>
<gene>
    <name evidence="1" type="ORF">SAMN04487928_107118</name>
</gene>
<name>A0A1I5SY33_9FIRM</name>
<dbReference type="AlphaFoldDB" id="A0A1I5SY33"/>
<evidence type="ECO:0000313" key="2">
    <source>
        <dbReference type="Proteomes" id="UP000182624"/>
    </source>
</evidence>
<dbReference type="eggNOG" id="ENOG50326YY">
    <property type="taxonomic scope" value="Bacteria"/>
</dbReference>